<feature type="compositionally biased region" description="Polar residues" evidence="1">
    <location>
        <begin position="215"/>
        <end position="231"/>
    </location>
</feature>
<name>A0A0D3KNC5_EMIH1</name>
<dbReference type="PaxDb" id="2903-EOD37260"/>
<dbReference type="GeneID" id="17282529"/>
<evidence type="ECO:0000256" key="1">
    <source>
        <dbReference type="SAM" id="MobiDB-lite"/>
    </source>
</evidence>
<feature type="region of interest" description="Disordered" evidence="1">
    <location>
        <begin position="166"/>
        <end position="269"/>
    </location>
</feature>
<feature type="compositionally biased region" description="Basic and acidic residues" evidence="1">
    <location>
        <begin position="176"/>
        <end position="188"/>
    </location>
</feature>
<protein>
    <submittedName>
        <fullName evidence="3">Uncharacterized protein</fullName>
    </submittedName>
</protein>
<dbReference type="RefSeq" id="XP_005789689.1">
    <property type="nucleotide sequence ID" value="XM_005789632.1"/>
</dbReference>
<keyword evidence="2" id="KW-1133">Transmembrane helix</keyword>
<dbReference type="Proteomes" id="UP000013827">
    <property type="component" value="Unassembled WGS sequence"/>
</dbReference>
<proteinExistence type="predicted"/>
<keyword evidence="4" id="KW-1185">Reference proteome</keyword>
<accession>A0A0D3KNC5</accession>
<dbReference type="HOGENOM" id="CLU_1036012_0_0_1"/>
<dbReference type="EnsemblProtists" id="EOD37260">
    <property type="protein sequence ID" value="EOD37260"/>
    <property type="gene ID" value="EMIHUDRAFT_467074"/>
</dbReference>
<feature type="compositionally biased region" description="Polar residues" evidence="1">
    <location>
        <begin position="240"/>
        <end position="255"/>
    </location>
</feature>
<organism evidence="3 4">
    <name type="scientific">Emiliania huxleyi (strain CCMP1516)</name>
    <dbReference type="NCBI Taxonomy" id="280463"/>
    <lineage>
        <taxon>Eukaryota</taxon>
        <taxon>Haptista</taxon>
        <taxon>Haptophyta</taxon>
        <taxon>Prymnesiophyceae</taxon>
        <taxon>Isochrysidales</taxon>
        <taxon>Noelaerhabdaceae</taxon>
        <taxon>Emiliania</taxon>
    </lineage>
</organism>
<dbReference type="KEGG" id="ehx:EMIHUDRAFT_467074"/>
<reference evidence="3" key="2">
    <citation type="submission" date="2024-10" db="UniProtKB">
        <authorList>
            <consortium name="EnsemblProtists"/>
        </authorList>
    </citation>
    <scope>IDENTIFICATION</scope>
</reference>
<reference evidence="4" key="1">
    <citation type="journal article" date="2013" name="Nature">
        <title>Pan genome of the phytoplankton Emiliania underpins its global distribution.</title>
        <authorList>
            <person name="Read B.A."/>
            <person name="Kegel J."/>
            <person name="Klute M.J."/>
            <person name="Kuo A."/>
            <person name="Lefebvre S.C."/>
            <person name="Maumus F."/>
            <person name="Mayer C."/>
            <person name="Miller J."/>
            <person name="Monier A."/>
            <person name="Salamov A."/>
            <person name="Young J."/>
            <person name="Aguilar M."/>
            <person name="Claverie J.M."/>
            <person name="Frickenhaus S."/>
            <person name="Gonzalez K."/>
            <person name="Herman E.K."/>
            <person name="Lin Y.C."/>
            <person name="Napier J."/>
            <person name="Ogata H."/>
            <person name="Sarno A.F."/>
            <person name="Shmutz J."/>
            <person name="Schroeder D."/>
            <person name="de Vargas C."/>
            <person name="Verret F."/>
            <person name="von Dassow P."/>
            <person name="Valentin K."/>
            <person name="Van de Peer Y."/>
            <person name="Wheeler G."/>
            <person name="Dacks J.B."/>
            <person name="Delwiche C.F."/>
            <person name="Dyhrman S.T."/>
            <person name="Glockner G."/>
            <person name="John U."/>
            <person name="Richards T."/>
            <person name="Worden A.Z."/>
            <person name="Zhang X."/>
            <person name="Grigoriev I.V."/>
            <person name="Allen A.E."/>
            <person name="Bidle K."/>
            <person name="Borodovsky M."/>
            <person name="Bowler C."/>
            <person name="Brownlee C."/>
            <person name="Cock J.M."/>
            <person name="Elias M."/>
            <person name="Gladyshev V.N."/>
            <person name="Groth M."/>
            <person name="Guda C."/>
            <person name="Hadaegh A."/>
            <person name="Iglesias-Rodriguez M.D."/>
            <person name="Jenkins J."/>
            <person name="Jones B.M."/>
            <person name="Lawson T."/>
            <person name="Leese F."/>
            <person name="Lindquist E."/>
            <person name="Lobanov A."/>
            <person name="Lomsadze A."/>
            <person name="Malik S.B."/>
            <person name="Marsh M.E."/>
            <person name="Mackinder L."/>
            <person name="Mock T."/>
            <person name="Mueller-Roeber B."/>
            <person name="Pagarete A."/>
            <person name="Parker M."/>
            <person name="Probert I."/>
            <person name="Quesneville H."/>
            <person name="Raines C."/>
            <person name="Rensing S.A."/>
            <person name="Riano-Pachon D.M."/>
            <person name="Richier S."/>
            <person name="Rokitta S."/>
            <person name="Shiraiwa Y."/>
            <person name="Soanes D.M."/>
            <person name="van der Giezen M."/>
            <person name="Wahlund T.M."/>
            <person name="Williams B."/>
            <person name="Wilson W."/>
            <person name="Wolfe G."/>
            <person name="Wurch L.L."/>
        </authorList>
    </citation>
    <scope>NUCLEOTIDE SEQUENCE</scope>
</reference>
<evidence type="ECO:0000313" key="3">
    <source>
        <dbReference type="EnsemblProtists" id="EOD37260"/>
    </source>
</evidence>
<sequence>MSPLAGRELQEDREIPIQVWVCLILIVFVLVAMVAIVVMACCVYRACSRRIRLCEIACDAKQYPHQYPDSQKYPYPKPQQYYQQSSYATGRDYSTQQYPGEYPTQEYPNDSGPAGDDFFDSTKMRALKEEARLEWFSWAVEAGNVDLARRLYVSEDELRRVEAIEAAAAGPEAGQEESRLPAPDHSEPGPRSVASDTDVSPMPPASGALERALAHNSQVAWLTTQEESQAAHSAPPPGPSTQALSSALEEFSSNLRGEHKDAGAPVSRV</sequence>
<feature type="transmembrane region" description="Helical" evidence="2">
    <location>
        <begin position="17"/>
        <end position="44"/>
    </location>
</feature>
<keyword evidence="2" id="KW-0812">Transmembrane</keyword>
<evidence type="ECO:0000256" key="2">
    <source>
        <dbReference type="SAM" id="Phobius"/>
    </source>
</evidence>
<dbReference type="AlphaFoldDB" id="A0A0D3KNC5"/>
<evidence type="ECO:0000313" key="4">
    <source>
        <dbReference type="Proteomes" id="UP000013827"/>
    </source>
</evidence>
<keyword evidence="2" id="KW-0472">Membrane</keyword>